<dbReference type="PROSITE" id="PS50110">
    <property type="entry name" value="RESPONSE_REGULATORY"/>
    <property type="match status" value="1"/>
</dbReference>
<dbReference type="InterPro" id="IPR011006">
    <property type="entry name" value="CheY-like_superfamily"/>
</dbReference>
<reference evidence="3" key="1">
    <citation type="submission" date="2020-05" db="EMBL/GenBank/DDBJ databases">
        <authorList>
            <person name="Chiriac C."/>
            <person name="Salcher M."/>
            <person name="Ghai R."/>
            <person name="Kavagutti S V."/>
        </authorList>
    </citation>
    <scope>NUCLEOTIDE SEQUENCE</scope>
</reference>
<name>A0A6J5YKZ6_9ZZZZ</name>
<dbReference type="GO" id="GO:0003677">
    <property type="term" value="F:DNA binding"/>
    <property type="evidence" value="ECO:0007669"/>
    <property type="project" value="UniProtKB-KW"/>
</dbReference>
<dbReference type="GO" id="GO:0000160">
    <property type="term" value="P:phosphorelay signal transduction system"/>
    <property type="evidence" value="ECO:0007669"/>
    <property type="project" value="InterPro"/>
</dbReference>
<sequence>MSDILSQGIHNLGVALASVLLVEDDVFTRSTLAAALAGANFEVRAQVGKASDAIQAVVKYSIDVAIIDLDLGPGASGIDIAIALREVNAGIGIIILTSYTDPRVINPHSTPLPKGSKFVTKSHLTDFGPLVRMILELKALPLSGQTGKRSERVNFSATQLIVLQGVAEGLTTKEIATRTGVSEKAVEGTITRLHSMLELPKKPSLNPRVQLARAYFELSGKKPPGA</sequence>
<keyword evidence="1" id="KW-0238">DNA-binding</keyword>
<dbReference type="SMART" id="SM00421">
    <property type="entry name" value="HTH_LUXR"/>
    <property type="match status" value="1"/>
</dbReference>
<dbReference type="PANTHER" id="PTHR43214:SF42">
    <property type="entry name" value="TRANSCRIPTIONAL REGULATORY PROTEIN DESR"/>
    <property type="match status" value="1"/>
</dbReference>
<dbReference type="Gene3D" id="1.10.10.10">
    <property type="entry name" value="Winged helix-like DNA-binding domain superfamily/Winged helix DNA-binding domain"/>
    <property type="match status" value="1"/>
</dbReference>
<dbReference type="CDD" id="cd00156">
    <property type="entry name" value="REC"/>
    <property type="match status" value="1"/>
</dbReference>
<organism evidence="3">
    <name type="scientific">freshwater metagenome</name>
    <dbReference type="NCBI Taxonomy" id="449393"/>
    <lineage>
        <taxon>unclassified sequences</taxon>
        <taxon>metagenomes</taxon>
        <taxon>ecological metagenomes</taxon>
    </lineage>
</organism>
<evidence type="ECO:0000313" key="3">
    <source>
        <dbReference type="EMBL" id="CAB4331175.1"/>
    </source>
</evidence>
<dbReference type="InterPro" id="IPR001789">
    <property type="entry name" value="Sig_transdc_resp-reg_receiver"/>
</dbReference>
<protein>
    <submittedName>
        <fullName evidence="3">Unannotated protein</fullName>
    </submittedName>
</protein>
<gene>
    <name evidence="3" type="ORF">UFOPK3574_00183</name>
</gene>
<dbReference type="SUPFAM" id="SSF52172">
    <property type="entry name" value="CheY-like"/>
    <property type="match status" value="1"/>
</dbReference>
<dbReference type="Pfam" id="PF00196">
    <property type="entry name" value="GerE"/>
    <property type="match status" value="1"/>
</dbReference>
<dbReference type="Pfam" id="PF00072">
    <property type="entry name" value="Response_reg"/>
    <property type="match status" value="1"/>
</dbReference>
<dbReference type="InterPro" id="IPR036388">
    <property type="entry name" value="WH-like_DNA-bd_sf"/>
</dbReference>
<accession>A0A6J5YKZ6</accession>
<dbReference type="SUPFAM" id="SSF46894">
    <property type="entry name" value="C-terminal effector domain of the bipartite response regulators"/>
    <property type="match status" value="1"/>
</dbReference>
<dbReference type="GO" id="GO:0006355">
    <property type="term" value="P:regulation of DNA-templated transcription"/>
    <property type="evidence" value="ECO:0007669"/>
    <property type="project" value="InterPro"/>
</dbReference>
<dbReference type="EMBL" id="CAESAF010000008">
    <property type="protein sequence ID" value="CAB4331175.1"/>
    <property type="molecule type" value="Genomic_DNA"/>
</dbReference>
<evidence type="ECO:0000256" key="1">
    <source>
        <dbReference type="ARBA" id="ARBA00023125"/>
    </source>
</evidence>
<dbReference type="PANTHER" id="PTHR43214">
    <property type="entry name" value="TWO-COMPONENT RESPONSE REGULATOR"/>
    <property type="match status" value="1"/>
</dbReference>
<dbReference type="InterPro" id="IPR039420">
    <property type="entry name" value="WalR-like"/>
</dbReference>
<dbReference type="InterPro" id="IPR000792">
    <property type="entry name" value="Tscrpt_reg_LuxR_C"/>
</dbReference>
<evidence type="ECO:0000259" key="2">
    <source>
        <dbReference type="PROSITE" id="PS50110"/>
    </source>
</evidence>
<dbReference type="SMART" id="SM00448">
    <property type="entry name" value="REC"/>
    <property type="match status" value="1"/>
</dbReference>
<proteinExistence type="predicted"/>
<dbReference type="AlphaFoldDB" id="A0A6J5YKZ6"/>
<feature type="domain" description="Response regulatory" evidence="2">
    <location>
        <begin position="18"/>
        <end position="135"/>
    </location>
</feature>
<dbReference type="Gene3D" id="3.40.50.2300">
    <property type="match status" value="1"/>
</dbReference>
<dbReference type="InterPro" id="IPR016032">
    <property type="entry name" value="Sig_transdc_resp-reg_C-effctor"/>
</dbReference>